<feature type="region of interest" description="Disordered" evidence="6">
    <location>
        <begin position="49"/>
        <end position="112"/>
    </location>
</feature>
<dbReference type="Proteomes" id="UP001497453">
    <property type="component" value="Chromosome 9"/>
</dbReference>
<name>A0ABP1E6U3_9APHY</name>
<dbReference type="PANTHER" id="PTHR13278">
    <property type="entry name" value="ZINC FINGER PROTEIN 830"/>
    <property type="match status" value="1"/>
</dbReference>
<evidence type="ECO:0000256" key="3">
    <source>
        <dbReference type="ARBA" id="ARBA00022771"/>
    </source>
</evidence>
<feature type="region of interest" description="Disordered" evidence="6">
    <location>
        <begin position="163"/>
        <end position="198"/>
    </location>
</feature>
<gene>
    <name evidence="7" type="ORF">GFSPODELE1_LOCUS10408</name>
</gene>
<proteinExistence type="predicted"/>
<evidence type="ECO:0000313" key="8">
    <source>
        <dbReference type="Proteomes" id="UP001497453"/>
    </source>
</evidence>
<keyword evidence="2" id="KW-0479">Metal-binding</keyword>
<comment type="subcellular location">
    <subcellularLocation>
        <location evidence="1">Nucleus</location>
    </subcellularLocation>
</comment>
<keyword evidence="5" id="KW-0539">Nucleus</keyword>
<keyword evidence="4" id="KW-0862">Zinc</keyword>
<dbReference type="PANTHER" id="PTHR13278:SF0">
    <property type="entry name" value="ZINC FINGER PROTEIN 830"/>
    <property type="match status" value="1"/>
</dbReference>
<dbReference type="InterPro" id="IPR040050">
    <property type="entry name" value="ZNF830-like"/>
</dbReference>
<reference evidence="8" key="1">
    <citation type="submission" date="2024-04" db="EMBL/GenBank/DDBJ databases">
        <authorList>
            <person name="Shaw F."/>
            <person name="Minotto A."/>
        </authorList>
    </citation>
    <scope>NUCLEOTIDE SEQUENCE [LARGE SCALE GENOMIC DNA]</scope>
</reference>
<evidence type="ECO:0000313" key="7">
    <source>
        <dbReference type="EMBL" id="CAL1715743.1"/>
    </source>
</evidence>
<keyword evidence="8" id="KW-1185">Reference proteome</keyword>
<evidence type="ECO:0008006" key="9">
    <source>
        <dbReference type="Google" id="ProtNLM"/>
    </source>
</evidence>
<dbReference type="EMBL" id="OZ037952">
    <property type="protein sequence ID" value="CAL1715743.1"/>
    <property type="molecule type" value="Genomic_DNA"/>
</dbReference>
<evidence type="ECO:0000256" key="4">
    <source>
        <dbReference type="ARBA" id="ARBA00022833"/>
    </source>
</evidence>
<keyword evidence="3" id="KW-0863">Zinc-finger</keyword>
<evidence type="ECO:0000256" key="5">
    <source>
        <dbReference type="ARBA" id="ARBA00023242"/>
    </source>
</evidence>
<feature type="compositionally biased region" description="Basic and acidic residues" evidence="6">
    <location>
        <begin position="58"/>
        <end position="89"/>
    </location>
</feature>
<sequence>MSDVRALLKAKRQEARVVHPLASYTSSGQLRCIACATIVKQAWNGHVGSKSHRTNVARLREEERARDAQAKRKASDEQEDQQDLKKARLESSPPPATGFPTDFFSDPTKAPPLQADIFEDDESAEHKQPDVIDLEWQQFQQAVLNPPETHETYERATIIAEPVPNPELPTGFPPLASAAEPAPEPELDEEALRRKREQDDREIIMDRLLEEERLQEEADAKVTMLKTRLDMIKKRREAAKAKRTS</sequence>
<protein>
    <recommendedName>
        <fullName evidence="9">Coiled-coil domain-containing protein 16</fullName>
    </recommendedName>
</protein>
<evidence type="ECO:0000256" key="6">
    <source>
        <dbReference type="SAM" id="MobiDB-lite"/>
    </source>
</evidence>
<accession>A0ABP1E6U3</accession>
<evidence type="ECO:0000256" key="1">
    <source>
        <dbReference type="ARBA" id="ARBA00004123"/>
    </source>
</evidence>
<evidence type="ECO:0000256" key="2">
    <source>
        <dbReference type="ARBA" id="ARBA00022723"/>
    </source>
</evidence>
<organism evidence="7 8">
    <name type="scientific">Somion occarium</name>
    <dbReference type="NCBI Taxonomy" id="3059160"/>
    <lineage>
        <taxon>Eukaryota</taxon>
        <taxon>Fungi</taxon>
        <taxon>Dikarya</taxon>
        <taxon>Basidiomycota</taxon>
        <taxon>Agaricomycotina</taxon>
        <taxon>Agaricomycetes</taxon>
        <taxon>Polyporales</taxon>
        <taxon>Cerrenaceae</taxon>
        <taxon>Somion</taxon>
    </lineage>
</organism>